<keyword evidence="2" id="KW-1185">Reference proteome</keyword>
<gene>
    <name evidence="1" type="ORF">HD556DRAFT_1447545</name>
</gene>
<evidence type="ECO:0000313" key="1">
    <source>
        <dbReference type="EMBL" id="KAG1788883.1"/>
    </source>
</evidence>
<sequence length="379" mass="43156">MSASGADNQVGSQALSLPDLSGVVPTSTEARVNRRIAALEEELENMRQERGIKQRFDIKTTYCVAQGRAICRMVVLYTSLEDLVAENDCRYEEGSPEDNTTEQDRLQHGYIVLMQVLPWLHAKLGQLDIDECQDMLKQLKRGADAAHGDDTSTLKDLVASWMRSFVHDICGNLLCPSEVKAGIRDRTVDYIVSENFWPLFLYEKYMVNYGNLEQGLFKSKILVQAFKAIFTSPSSAREADGDGDRADILENNRRAQRQLNQAKVKTCVASIINMRKVTPRSIAYVVCQVRFALSNILSWRTIDGDFNYEGFWNNVVDFFEDVPGPITQRRVNLLLEWWTRKVFGNNHRQDLTPEVISHMSVTTLAQQRKELEDAIFDSE</sequence>
<dbReference type="AlphaFoldDB" id="A0A9P7AI87"/>
<dbReference type="RefSeq" id="XP_041156044.1">
    <property type="nucleotide sequence ID" value="XM_041307290.1"/>
</dbReference>
<dbReference type="EMBL" id="JABBWE010000064">
    <property type="protein sequence ID" value="KAG1788883.1"/>
    <property type="molecule type" value="Genomic_DNA"/>
</dbReference>
<comment type="caution">
    <text evidence="1">The sequence shown here is derived from an EMBL/GenBank/DDBJ whole genome shotgun (WGS) entry which is preliminary data.</text>
</comment>
<evidence type="ECO:0000313" key="2">
    <source>
        <dbReference type="Proteomes" id="UP000719766"/>
    </source>
</evidence>
<dbReference type="InterPro" id="IPR046521">
    <property type="entry name" value="DUF6698"/>
</dbReference>
<dbReference type="Pfam" id="PF20414">
    <property type="entry name" value="DUF6698"/>
    <property type="match status" value="1"/>
</dbReference>
<dbReference type="Proteomes" id="UP000719766">
    <property type="component" value="Unassembled WGS sequence"/>
</dbReference>
<accession>A0A9P7AI87</accession>
<dbReference type="GeneID" id="64601054"/>
<proteinExistence type="predicted"/>
<reference evidence="1" key="1">
    <citation type="journal article" date="2020" name="New Phytol.">
        <title>Comparative genomics reveals dynamic genome evolution in host specialist ectomycorrhizal fungi.</title>
        <authorList>
            <person name="Lofgren L.A."/>
            <person name="Nguyen N.H."/>
            <person name="Vilgalys R."/>
            <person name="Ruytinx J."/>
            <person name="Liao H.L."/>
            <person name="Branco S."/>
            <person name="Kuo A."/>
            <person name="LaButti K."/>
            <person name="Lipzen A."/>
            <person name="Andreopoulos W."/>
            <person name="Pangilinan J."/>
            <person name="Riley R."/>
            <person name="Hundley H."/>
            <person name="Na H."/>
            <person name="Barry K."/>
            <person name="Grigoriev I.V."/>
            <person name="Stajich J.E."/>
            <person name="Kennedy P.G."/>
        </authorList>
    </citation>
    <scope>NUCLEOTIDE SEQUENCE</scope>
    <source>
        <strain evidence="1">S12</strain>
    </source>
</reference>
<organism evidence="1 2">
    <name type="scientific">Suillus plorans</name>
    <dbReference type="NCBI Taxonomy" id="116603"/>
    <lineage>
        <taxon>Eukaryota</taxon>
        <taxon>Fungi</taxon>
        <taxon>Dikarya</taxon>
        <taxon>Basidiomycota</taxon>
        <taxon>Agaricomycotina</taxon>
        <taxon>Agaricomycetes</taxon>
        <taxon>Agaricomycetidae</taxon>
        <taxon>Boletales</taxon>
        <taxon>Suillineae</taxon>
        <taxon>Suillaceae</taxon>
        <taxon>Suillus</taxon>
    </lineage>
</organism>
<name>A0A9P7AI87_9AGAM</name>
<dbReference type="OrthoDB" id="2662502at2759"/>
<protein>
    <submittedName>
        <fullName evidence="1">Uncharacterized protein</fullName>
    </submittedName>
</protein>